<organism evidence="1 2">
    <name type="scientific">Thomasclavelia cocleata</name>
    <dbReference type="NCBI Taxonomy" id="69824"/>
    <lineage>
        <taxon>Bacteria</taxon>
        <taxon>Bacillati</taxon>
        <taxon>Bacillota</taxon>
        <taxon>Erysipelotrichia</taxon>
        <taxon>Erysipelotrichales</taxon>
        <taxon>Coprobacillaceae</taxon>
        <taxon>Thomasclavelia</taxon>
    </lineage>
</organism>
<dbReference type="AlphaFoldDB" id="A0A829ZAQ2"/>
<name>A0A829ZAQ2_9FIRM</name>
<gene>
    <name evidence="1" type="ORF">IMSAGC017_01119</name>
</gene>
<evidence type="ECO:0000313" key="2">
    <source>
        <dbReference type="Proteomes" id="UP000490821"/>
    </source>
</evidence>
<reference evidence="1 2" key="1">
    <citation type="journal article" date="2020" name="Microbiome">
        <title>Single-cell genomics of uncultured bacteria reveals dietary fiber responders in the mouse gut microbiota.</title>
        <authorList>
            <person name="Chijiiwa R."/>
            <person name="Hosokawa M."/>
            <person name="Kogawa M."/>
            <person name="Nishikawa Y."/>
            <person name="Ide K."/>
            <person name="Sakanashi C."/>
            <person name="Takahashi K."/>
            <person name="Takeyama H."/>
        </authorList>
    </citation>
    <scope>NUCLEOTIDE SEQUENCE [LARGE SCALE GENOMIC DNA]</scope>
    <source>
        <strain evidence="1">IMSAGC_017</strain>
    </source>
</reference>
<comment type="caution">
    <text evidence="1">The sequence shown here is derived from an EMBL/GenBank/DDBJ whole genome shotgun (WGS) entry which is preliminary data.</text>
</comment>
<sequence>MTDFGYAKIKEAKENGQWDNVSKLSAITDKQIEELIKLLKENRCAYENFQHMSLSVKKHILKLI</sequence>
<evidence type="ECO:0000313" key="1">
    <source>
        <dbReference type="EMBL" id="GFI41079.1"/>
    </source>
</evidence>
<dbReference type="RefSeq" id="WP_228762366.1">
    <property type="nucleotide sequence ID" value="NZ_BLMI01000133.1"/>
</dbReference>
<accession>A0A829ZAQ2</accession>
<dbReference type="EMBL" id="BLMI01000133">
    <property type="protein sequence ID" value="GFI41079.1"/>
    <property type="molecule type" value="Genomic_DNA"/>
</dbReference>
<proteinExistence type="predicted"/>
<dbReference type="Proteomes" id="UP000490821">
    <property type="component" value="Unassembled WGS sequence"/>
</dbReference>
<protein>
    <submittedName>
        <fullName evidence="1">Uncharacterized protein</fullName>
    </submittedName>
</protein>